<name>A0A2P2MXR3_RHIMU</name>
<reference evidence="1" key="1">
    <citation type="submission" date="2018-02" db="EMBL/GenBank/DDBJ databases">
        <title>Rhizophora mucronata_Transcriptome.</title>
        <authorList>
            <person name="Meera S.P."/>
            <person name="Sreeshan A."/>
            <person name="Augustine A."/>
        </authorList>
    </citation>
    <scope>NUCLEOTIDE SEQUENCE</scope>
    <source>
        <tissue evidence="1">Leaf</tissue>
    </source>
</reference>
<accession>A0A2P2MXR3</accession>
<sequence>MLTASLTGKFRCRGYRAGAVTREACSLRRTGTFRRIRRPRSCWRRRRQWQGRRKWHRWRRKRRITWRRGQKRVTHCSSVWLGGLFPKLLSTASLCFYRRVTGLRPPMQKLFLIVSGLADLCHTMTKYQMDSIIYWE</sequence>
<proteinExistence type="predicted"/>
<protein>
    <submittedName>
        <fullName evidence="1">Uncharacterized protein</fullName>
    </submittedName>
</protein>
<evidence type="ECO:0000313" key="1">
    <source>
        <dbReference type="EMBL" id="MBX34998.1"/>
    </source>
</evidence>
<organism evidence="1">
    <name type="scientific">Rhizophora mucronata</name>
    <name type="common">Asiatic mangrove</name>
    <dbReference type="NCBI Taxonomy" id="61149"/>
    <lineage>
        <taxon>Eukaryota</taxon>
        <taxon>Viridiplantae</taxon>
        <taxon>Streptophyta</taxon>
        <taxon>Embryophyta</taxon>
        <taxon>Tracheophyta</taxon>
        <taxon>Spermatophyta</taxon>
        <taxon>Magnoliopsida</taxon>
        <taxon>eudicotyledons</taxon>
        <taxon>Gunneridae</taxon>
        <taxon>Pentapetalae</taxon>
        <taxon>rosids</taxon>
        <taxon>fabids</taxon>
        <taxon>Malpighiales</taxon>
        <taxon>Rhizophoraceae</taxon>
        <taxon>Rhizophora</taxon>
    </lineage>
</organism>
<dbReference type="AlphaFoldDB" id="A0A2P2MXR3"/>
<dbReference type="EMBL" id="GGEC01054514">
    <property type="protein sequence ID" value="MBX34998.1"/>
    <property type="molecule type" value="Transcribed_RNA"/>
</dbReference>